<evidence type="ECO:0000256" key="15">
    <source>
        <dbReference type="SAM" id="SignalP"/>
    </source>
</evidence>
<dbReference type="Pfam" id="PF07943">
    <property type="entry name" value="PBP5_C"/>
    <property type="match status" value="1"/>
</dbReference>
<keyword evidence="4 18" id="KW-0121">Carboxypeptidase</keyword>
<organism evidence="18 19">
    <name type="scientific">Candidatus Borkfalkia faecigallinarum</name>
    <dbReference type="NCBI Taxonomy" id="2838509"/>
    <lineage>
        <taxon>Bacteria</taxon>
        <taxon>Bacillati</taxon>
        <taxon>Bacillota</taxon>
        <taxon>Clostridia</taxon>
        <taxon>Christensenellales</taxon>
        <taxon>Christensenellaceae</taxon>
        <taxon>Candidatus Borkfalkia</taxon>
    </lineage>
</organism>
<dbReference type="GO" id="GO:0008360">
    <property type="term" value="P:regulation of cell shape"/>
    <property type="evidence" value="ECO:0007669"/>
    <property type="project" value="UniProtKB-KW"/>
</dbReference>
<feature type="chain" id="PRO_5039018854" description="serine-type D-Ala-D-Ala carboxypeptidase" evidence="15">
    <location>
        <begin position="25"/>
        <end position="424"/>
    </location>
</feature>
<dbReference type="PRINTS" id="PR00725">
    <property type="entry name" value="DADACBPTASE1"/>
</dbReference>
<dbReference type="EMBL" id="DXFD01000088">
    <property type="protein sequence ID" value="HIX47202.1"/>
    <property type="molecule type" value="Genomic_DNA"/>
</dbReference>
<reference evidence="18" key="2">
    <citation type="submission" date="2021-04" db="EMBL/GenBank/DDBJ databases">
        <authorList>
            <person name="Gilroy R."/>
        </authorList>
    </citation>
    <scope>NUCLEOTIDE SEQUENCE</scope>
    <source>
        <strain evidence="18">26628</strain>
    </source>
</reference>
<evidence type="ECO:0000256" key="11">
    <source>
        <dbReference type="ARBA" id="ARBA00034000"/>
    </source>
</evidence>
<feature type="active site" description="Proton acceptor" evidence="12">
    <location>
        <position position="117"/>
    </location>
</feature>
<proteinExistence type="inferred from homology"/>
<evidence type="ECO:0000313" key="19">
    <source>
        <dbReference type="Proteomes" id="UP000824249"/>
    </source>
</evidence>
<gene>
    <name evidence="18" type="ORF">H9737_05900</name>
</gene>
<keyword evidence="6 15" id="KW-0732">Signal</keyword>
<comment type="pathway">
    <text evidence="1">Cell wall biogenesis; peptidoglycan biosynthesis.</text>
</comment>
<sequence>MTEGGARRAAAVCLLALFLPFAAASFALPRAAFMAEASAETTGASETLGAEAASATEAAAETAWMEAGAATEAATEAAAETAEAAASRGEAVAEVTTGRILYERNGGRRLPMASTTKVVTALAVIARGGLDETVVIPREAVGVEGSSVYLREGERWTVLDLLYGLLLRSGNDCAVALALHCDGSLDAFAERMNALALACGAEDSRFVNPHGLPAAGHYTTARDLCRIAACALRDETFRSIASCRTHRVPDGGAGARVLHNKNKFLLDYEGADGVKTGYTKEAGRCLVASATRGGMRAVSVVLGCPDMYGHSAALLDAAFARYRMRPLLRAESYVRAVPAGSGGRTCRCACAHSFSYPLAEGEEGLVRVAEELPACLPLPVRAGQPVGNLQIFFENQLIFSQKIVSIESVKKGFLDALREIAENY</sequence>
<evidence type="ECO:0000256" key="4">
    <source>
        <dbReference type="ARBA" id="ARBA00022645"/>
    </source>
</evidence>
<evidence type="ECO:0000256" key="10">
    <source>
        <dbReference type="ARBA" id="ARBA00023316"/>
    </source>
</evidence>
<dbReference type="SUPFAM" id="SSF56601">
    <property type="entry name" value="beta-lactamase/transpeptidase-like"/>
    <property type="match status" value="1"/>
</dbReference>
<dbReference type="GO" id="GO:0009252">
    <property type="term" value="P:peptidoglycan biosynthetic process"/>
    <property type="evidence" value="ECO:0007669"/>
    <property type="project" value="UniProtKB-KW"/>
</dbReference>
<evidence type="ECO:0000313" key="18">
    <source>
        <dbReference type="EMBL" id="HIX47202.1"/>
    </source>
</evidence>
<comment type="similarity">
    <text evidence="2 14">Belongs to the peptidase S11 family.</text>
</comment>
<feature type="binding site" evidence="13">
    <location>
        <position position="275"/>
    </location>
    <ligand>
        <name>substrate</name>
    </ligand>
</feature>
<name>A0A9D1VV26_9FIRM</name>
<dbReference type="Pfam" id="PF00768">
    <property type="entry name" value="Peptidase_S11"/>
    <property type="match status" value="1"/>
</dbReference>
<dbReference type="EC" id="3.4.16.4" evidence="3"/>
<evidence type="ECO:0000256" key="12">
    <source>
        <dbReference type="PIRSR" id="PIRSR618044-1"/>
    </source>
</evidence>
<evidence type="ECO:0000259" key="17">
    <source>
        <dbReference type="Pfam" id="PF07943"/>
    </source>
</evidence>
<evidence type="ECO:0000259" key="16">
    <source>
        <dbReference type="Pfam" id="PF00768"/>
    </source>
</evidence>
<dbReference type="GO" id="GO:0006508">
    <property type="term" value="P:proteolysis"/>
    <property type="evidence" value="ECO:0007669"/>
    <property type="project" value="UniProtKB-KW"/>
</dbReference>
<keyword evidence="5" id="KW-0645">Protease</keyword>
<evidence type="ECO:0000256" key="2">
    <source>
        <dbReference type="ARBA" id="ARBA00007164"/>
    </source>
</evidence>
<evidence type="ECO:0000256" key="3">
    <source>
        <dbReference type="ARBA" id="ARBA00012448"/>
    </source>
</evidence>
<evidence type="ECO:0000256" key="6">
    <source>
        <dbReference type="ARBA" id="ARBA00022729"/>
    </source>
</evidence>
<keyword evidence="8" id="KW-0133">Cell shape</keyword>
<dbReference type="Proteomes" id="UP000824249">
    <property type="component" value="Unassembled WGS sequence"/>
</dbReference>
<protein>
    <recommendedName>
        <fullName evidence="3">serine-type D-Ala-D-Ala carboxypeptidase</fullName>
        <ecNumber evidence="3">3.4.16.4</ecNumber>
    </recommendedName>
</protein>
<evidence type="ECO:0000256" key="1">
    <source>
        <dbReference type="ARBA" id="ARBA00004752"/>
    </source>
</evidence>
<accession>A0A9D1VV26</accession>
<dbReference type="InterPro" id="IPR012907">
    <property type="entry name" value="Peptidase_S11_C"/>
</dbReference>
<dbReference type="GO" id="GO:0071555">
    <property type="term" value="P:cell wall organization"/>
    <property type="evidence" value="ECO:0007669"/>
    <property type="project" value="UniProtKB-KW"/>
</dbReference>
<keyword evidence="10" id="KW-0961">Cell wall biogenesis/degradation</keyword>
<evidence type="ECO:0000256" key="7">
    <source>
        <dbReference type="ARBA" id="ARBA00022801"/>
    </source>
</evidence>
<dbReference type="InterPro" id="IPR012338">
    <property type="entry name" value="Beta-lactam/transpept-like"/>
</dbReference>
<dbReference type="PANTHER" id="PTHR21581">
    <property type="entry name" value="D-ALANYL-D-ALANINE CARBOXYPEPTIDASE"/>
    <property type="match status" value="1"/>
</dbReference>
<keyword evidence="9" id="KW-0573">Peptidoglycan synthesis</keyword>
<evidence type="ECO:0000256" key="14">
    <source>
        <dbReference type="RuleBase" id="RU004016"/>
    </source>
</evidence>
<reference evidence="18" key="1">
    <citation type="journal article" date="2021" name="PeerJ">
        <title>Extensive microbial diversity within the chicken gut microbiome revealed by metagenomics and culture.</title>
        <authorList>
            <person name="Gilroy R."/>
            <person name="Ravi A."/>
            <person name="Getino M."/>
            <person name="Pursley I."/>
            <person name="Horton D.L."/>
            <person name="Alikhan N.F."/>
            <person name="Baker D."/>
            <person name="Gharbi K."/>
            <person name="Hall N."/>
            <person name="Watson M."/>
            <person name="Adriaenssens E.M."/>
            <person name="Foster-Nyarko E."/>
            <person name="Jarju S."/>
            <person name="Secka A."/>
            <person name="Antonio M."/>
            <person name="Oren A."/>
            <person name="Chaudhuri R.R."/>
            <person name="La Ragione R."/>
            <person name="Hildebrand F."/>
            <person name="Pallen M.J."/>
        </authorList>
    </citation>
    <scope>NUCLEOTIDE SEQUENCE</scope>
    <source>
        <strain evidence="18">26628</strain>
    </source>
</reference>
<dbReference type="PANTHER" id="PTHR21581:SF33">
    <property type="entry name" value="D-ALANYL-D-ALANINE CARBOXYPEPTIDASE DACB"/>
    <property type="match status" value="1"/>
</dbReference>
<evidence type="ECO:0000256" key="8">
    <source>
        <dbReference type="ARBA" id="ARBA00022960"/>
    </source>
</evidence>
<evidence type="ECO:0000256" key="9">
    <source>
        <dbReference type="ARBA" id="ARBA00022984"/>
    </source>
</evidence>
<evidence type="ECO:0000256" key="5">
    <source>
        <dbReference type="ARBA" id="ARBA00022670"/>
    </source>
</evidence>
<dbReference type="AlphaFoldDB" id="A0A9D1VV26"/>
<feature type="domain" description="Peptidase S11 D-alanyl-D-alanine carboxypeptidase A N-terminal" evidence="16">
    <location>
        <begin position="81"/>
        <end position="304"/>
    </location>
</feature>
<dbReference type="Gene3D" id="3.40.710.10">
    <property type="entry name" value="DD-peptidase/beta-lactamase superfamily"/>
    <property type="match status" value="1"/>
</dbReference>
<feature type="domain" description="Peptidase S11 D-Ala-D-Ala carboxypeptidase A C-terminal" evidence="17">
    <location>
        <begin position="322"/>
        <end position="411"/>
    </location>
</feature>
<dbReference type="GO" id="GO:0009002">
    <property type="term" value="F:serine-type D-Ala-D-Ala carboxypeptidase activity"/>
    <property type="evidence" value="ECO:0007669"/>
    <property type="project" value="UniProtKB-EC"/>
</dbReference>
<feature type="signal peptide" evidence="15">
    <location>
        <begin position="1"/>
        <end position="24"/>
    </location>
</feature>
<evidence type="ECO:0000256" key="13">
    <source>
        <dbReference type="PIRSR" id="PIRSR618044-2"/>
    </source>
</evidence>
<feature type="active site" evidence="12">
    <location>
        <position position="169"/>
    </location>
</feature>
<dbReference type="InterPro" id="IPR001967">
    <property type="entry name" value="Peptidase_S11_N"/>
</dbReference>
<comment type="catalytic activity">
    <reaction evidence="11">
        <text>Preferential cleavage: (Ac)2-L-Lys-D-Ala-|-D-Ala. Also transpeptidation of peptidyl-alanyl moieties that are N-acyl substituents of D-alanine.</text>
        <dbReference type="EC" id="3.4.16.4"/>
    </reaction>
</comment>
<feature type="active site" description="Acyl-ester intermediate" evidence="12">
    <location>
        <position position="114"/>
    </location>
</feature>
<keyword evidence="7" id="KW-0378">Hydrolase</keyword>
<comment type="caution">
    <text evidence="18">The sequence shown here is derived from an EMBL/GenBank/DDBJ whole genome shotgun (WGS) entry which is preliminary data.</text>
</comment>
<dbReference type="InterPro" id="IPR018044">
    <property type="entry name" value="Peptidase_S11"/>
</dbReference>